<dbReference type="RefSeq" id="XP_019015770.1">
    <property type="nucleotide sequence ID" value="XM_019161864.1"/>
</dbReference>
<proteinExistence type="inferred from homology"/>
<organism evidence="12 13">
    <name type="scientific">Pichia membranifaciens NRRL Y-2026</name>
    <dbReference type="NCBI Taxonomy" id="763406"/>
    <lineage>
        <taxon>Eukaryota</taxon>
        <taxon>Fungi</taxon>
        <taxon>Dikarya</taxon>
        <taxon>Ascomycota</taxon>
        <taxon>Saccharomycotina</taxon>
        <taxon>Pichiomycetes</taxon>
        <taxon>Pichiales</taxon>
        <taxon>Pichiaceae</taxon>
        <taxon>Pichia</taxon>
    </lineage>
</organism>
<feature type="domain" description="Cell wall protein YJL171C/Tos1 C-terminal" evidence="10">
    <location>
        <begin position="241"/>
        <end position="471"/>
    </location>
</feature>
<feature type="compositionally biased region" description="Polar residues" evidence="8">
    <location>
        <begin position="161"/>
        <end position="177"/>
    </location>
</feature>
<evidence type="ECO:0000256" key="9">
    <source>
        <dbReference type="SAM" id="SignalP"/>
    </source>
</evidence>
<keyword evidence="13" id="KW-1185">Reference proteome</keyword>
<name>A0A1E3NET8_9ASCO</name>
<sequence length="481" mass="49531">MRFSTSLLYSIATALVSTSTVDAGCQYIGGNYYCNSVSAVQYQNVGFSGSYNDVTNMDETTCQCSSSPKSFSGTLSPLDEELSIHFRGPIKLAQFGVYYPASSKMAKRDFSDADAAAAAADAPVADASSDAAPCVTTKHIHHRHKRAPVIEYEYVTETVPAGQNINPAGPSSSTAPTGQPAPLYGPASSSGTTLLTSTLSQSYAPGPNTATFVSSGSTTGASPSASSSSSSSSSPSSGSGGDWVRSSYFTPGSADGLVFLNSKGGSAGSGTWSSCFGNSLSYCASDGVNGAASAQALGDVTIDSDVEFMIFHSSLCSDSSISDCGYYRSDIPAHHGFAGAEKVFVFEFQMPSNSGSSFNGDMPAIWMLNAKIPRTLQYGNSACSCWSTGCGEFDIFEILSAGSDKLISHLHDGQGSTGSYGGGGTSDYFSRPYGSTMKAAVVFQDGNISIVVLDDDTTFGSSLSASTVNGWASTSGTQVSI</sequence>
<dbReference type="GO" id="GO:0042973">
    <property type="term" value="F:glucan endo-1,3-beta-D-glucosidase activity"/>
    <property type="evidence" value="ECO:0007669"/>
    <property type="project" value="UniProtKB-EC"/>
</dbReference>
<dbReference type="PANTHER" id="PTHR31737:SF2">
    <property type="entry name" value="PROTEIN TOS1"/>
    <property type="match status" value="1"/>
</dbReference>
<dbReference type="PANTHER" id="PTHR31737">
    <property type="entry name" value="PROTEIN TOS1"/>
    <property type="match status" value="1"/>
</dbReference>
<feature type="compositionally biased region" description="Low complexity" evidence="8">
    <location>
        <begin position="214"/>
        <end position="237"/>
    </location>
</feature>
<evidence type="ECO:0000313" key="13">
    <source>
        <dbReference type="Proteomes" id="UP000094455"/>
    </source>
</evidence>
<evidence type="ECO:0000256" key="1">
    <source>
        <dbReference type="ARBA" id="ARBA00000382"/>
    </source>
</evidence>
<feature type="domain" description="Cell wall protein YJL171C/Tos1 N-terminal" evidence="11">
    <location>
        <begin position="39"/>
        <end position="100"/>
    </location>
</feature>
<dbReference type="GeneID" id="30178551"/>
<dbReference type="GO" id="GO:0009277">
    <property type="term" value="C:fungal-type cell wall"/>
    <property type="evidence" value="ECO:0007669"/>
    <property type="project" value="EnsemblFungi"/>
</dbReference>
<evidence type="ECO:0000256" key="5">
    <source>
        <dbReference type="ARBA" id="ARBA00022801"/>
    </source>
</evidence>
<evidence type="ECO:0000256" key="2">
    <source>
        <dbReference type="ARBA" id="ARBA00006055"/>
    </source>
</evidence>
<keyword evidence="7" id="KW-0961">Cell wall biogenesis/degradation</keyword>
<feature type="chain" id="PRO_5009133334" description="glucan endo-1,3-beta-D-glucosidase" evidence="9">
    <location>
        <begin position="24"/>
        <end position="481"/>
    </location>
</feature>
<keyword evidence="6" id="KW-0326">Glycosidase</keyword>
<comment type="similarity">
    <text evidence="2">Belongs to the PGA52 family.</text>
</comment>
<dbReference type="EMBL" id="KV454006">
    <property type="protein sequence ID" value="ODQ44657.1"/>
    <property type="molecule type" value="Genomic_DNA"/>
</dbReference>
<feature type="region of interest" description="Disordered" evidence="8">
    <location>
        <begin position="161"/>
        <end position="190"/>
    </location>
</feature>
<dbReference type="AlphaFoldDB" id="A0A1E3NET8"/>
<comment type="catalytic activity">
    <reaction evidence="1">
        <text>Hydrolysis of (1-&gt;3)-beta-D-glucosidic linkages in (1-&gt;3)-beta-D-glucans.</text>
        <dbReference type="EC" id="3.2.1.39"/>
    </reaction>
</comment>
<feature type="signal peptide" evidence="9">
    <location>
        <begin position="1"/>
        <end position="23"/>
    </location>
</feature>
<evidence type="ECO:0000256" key="7">
    <source>
        <dbReference type="ARBA" id="ARBA00023316"/>
    </source>
</evidence>
<dbReference type="Gene3D" id="2.60.120.200">
    <property type="match status" value="1"/>
</dbReference>
<dbReference type="STRING" id="763406.A0A1E3NET8"/>
<evidence type="ECO:0000259" key="11">
    <source>
        <dbReference type="Pfam" id="PF10290"/>
    </source>
</evidence>
<keyword evidence="5" id="KW-0378">Hydrolase</keyword>
<evidence type="ECO:0000256" key="8">
    <source>
        <dbReference type="SAM" id="MobiDB-lite"/>
    </source>
</evidence>
<dbReference type="EC" id="3.2.1.39" evidence="3"/>
<protein>
    <recommendedName>
        <fullName evidence="3">glucan endo-1,3-beta-D-glucosidase</fullName>
        <ecNumber evidence="3">3.2.1.39</ecNumber>
    </recommendedName>
</protein>
<keyword evidence="4 9" id="KW-0732">Signal</keyword>
<dbReference type="GO" id="GO:0071555">
    <property type="term" value="P:cell wall organization"/>
    <property type="evidence" value="ECO:0007669"/>
    <property type="project" value="UniProtKB-KW"/>
</dbReference>
<evidence type="ECO:0000259" key="10">
    <source>
        <dbReference type="Pfam" id="PF10287"/>
    </source>
</evidence>
<evidence type="ECO:0000256" key="3">
    <source>
        <dbReference type="ARBA" id="ARBA00012780"/>
    </source>
</evidence>
<dbReference type="Proteomes" id="UP000094455">
    <property type="component" value="Unassembled WGS sequence"/>
</dbReference>
<evidence type="ECO:0000256" key="4">
    <source>
        <dbReference type="ARBA" id="ARBA00022729"/>
    </source>
</evidence>
<reference evidence="12 13" key="1">
    <citation type="journal article" date="2016" name="Proc. Natl. Acad. Sci. U.S.A.">
        <title>Comparative genomics of biotechnologically important yeasts.</title>
        <authorList>
            <person name="Riley R."/>
            <person name="Haridas S."/>
            <person name="Wolfe K.H."/>
            <person name="Lopes M.R."/>
            <person name="Hittinger C.T."/>
            <person name="Goeker M."/>
            <person name="Salamov A.A."/>
            <person name="Wisecaver J.H."/>
            <person name="Long T.M."/>
            <person name="Calvey C.H."/>
            <person name="Aerts A.L."/>
            <person name="Barry K.W."/>
            <person name="Choi C."/>
            <person name="Clum A."/>
            <person name="Coughlan A.Y."/>
            <person name="Deshpande S."/>
            <person name="Douglass A.P."/>
            <person name="Hanson S.J."/>
            <person name="Klenk H.-P."/>
            <person name="LaButti K.M."/>
            <person name="Lapidus A."/>
            <person name="Lindquist E.A."/>
            <person name="Lipzen A.M."/>
            <person name="Meier-Kolthoff J.P."/>
            <person name="Ohm R.A."/>
            <person name="Otillar R.P."/>
            <person name="Pangilinan J.L."/>
            <person name="Peng Y."/>
            <person name="Rokas A."/>
            <person name="Rosa C.A."/>
            <person name="Scheuner C."/>
            <person name="Sibirny A.A."/>
            <person name="Slot J.C."/>
            <person name="Stielow J.B."/>
            <person name="Sun H."/>
            <person name="Kurtzman C.P."/>
            <person name="Blackwell M."/>
            <person name="Grigoriev I.V."/>
            <person name="Jeffries T.W."/>
        </authorList>
    </citation>
    <scope>NUCLEOTIDE SEQUENCE [LARGE SCALE GENOMIC DNA]</scope>
    <source>
        <strain evidence="12 13">NRRL Y-2026</strain>
    </source>
</reference>
<dbReference type="InterPro" id="IPR018805">
    <property type="entry name" value="YJL171C/Tos1_C"/>
</dbReference>
<accession>A0A1E3NET8</accession>
<dbReference type="Pfam" id="PF10290">
    <property type="entry name" value="YJL171C_Tos1_N"/>
    <property type="match status" value="1"/>
</dbReference>
<feature type="region of interest" description="Disordered" evidence="8">
    <location>
        <begin position="210"/>
        <end position="241"/>
    </location>
</feature>
<gene>
    <name evidence="12" type="ORF">PICMEDRAFT_18063</name>
</gene>
<evidence type="ECO:0000313" key="12">
    <source>
        <dbReference type="EMBL" id="ODQ44657.1"/>
    </source>
</evidence>
<dbReference type="Pfam" id="PF10287">
    <property type="entry name" value="YJL171C_Tos1_C"/>
    <property type="match status" value="1"/>
</dbReference>
<dbReference type="InterPro" id="IPR018807">
    <property type="entry name" value="YJL171C/Tos1_N"/>
</dbReference>
<dbReference type="OrthoDB" id="118256at2759"/>
<evidence type="ECO:0000256" key="6">
    <source>
        <dbReference type="ARBA" id="ARBA00023295"/>
    </source>
</evidence>